<dbReference type="AlphaFoldDB" id="A0A1U7JB73"/>
<gene>
    <name evidence="7" type="ORF">NIES30_02485</name>
</gene>
<evidence type="ECO:0000256" key="3">
    <source>
        <dbReference type="ARBA" id="ARBA00022989"/>
    </source>
</evidence>
<evidence type="ECO:0000256" key="4">
    <source>
        <dbReference type="ARBA" id="ARBA00023136"/>
    </source>
</evidence>
<comment type="caution">
    <text evidence="7">The sequence shown here is derived from an EMBL/GenBank/DDBJ whole genome shotgun (WGS) entry which is preliminary data.</text>
</comment>
<dbReference type="STRING" id="549789.NIES30_02485"/>
<dbReference type="Pfam" id="PF02656">
    <property type="entry name" value="DUF202"/>
    <property type="match status" value="1"/>
</dbReference>
<dbReference type="RefSeq" id="WP_073606774.1">
    <property type="nucleotide sequence ID" value="NZ_MRCG01000001.1"/>
</dbReference>
<dbReference type="InterPro" id="IPR003807">
    <property type="entry name" value="DUF202"/>
</dbReference>
<feature type="transmembrane region" description="Helical" evidence="5">
    <location>
        <begin position="69"/>
        <end position="88"/>
    </location>
</feature>
<organism evidence="7 8">
    <name type="scientific">Phormidium tenue NIES-30</name>
    <dbReference type="NCBI Taxonomy" id="549789"/>
    <lineage>
        <taxon>Bacteria</taxon>
        <taxon>Bacillati</taxon>
        <taxon>Cyanobacteriota</taxon>
        <taxon>Cyanophyceae</taxon>
        <taxon>Oscillatoriophycideae</taxon>
        <taxon>Oscillatoriales</taxon>
        <taxon>Oscillatoriaceae</taxon>
        <taxon>Phormidium</taxon>
    </lineage>
</organism>
<evidence type="ECO:0000313" key="8">
    <source>
        <dbReference type="Proteomes" id="UP000185557"/>
    </source>
</evidence>
<evidence type="ECO:0000256" key="5">
    <source>
        <dbReference type="SAM" id="Phobius"/>
    </source>
</evidence>
<protein>
    <recommendedName>
        <fullName evidence="6">DUF202 domain-containing protein</fullName>
    </recommendedName>
</protein>
<evidence type="ECO:0000256" key="1">
    <source>
        <dbReference type="ARBA" id="ARBA00004127"/>
    </source>
</evidence>
<reference evidence="7 8" key="1">
    <citation type="submission" date="2016-11" db="EMBL/GenBank/DDBJ databases">
        <title>Draft Genome Sequences of Nine Cyanobacterial Strains from Diverse Habitats.</title>
        <authorList>
            <person name="Zhu T."/>
            <person name="Hou S."/>
            <person name="Lu X."/>
            <person name="Hess W.R."/>
        </authorList>
    </citation>
    <scope>NUCLEOTIDE SEQUENCE [LARGE SCALE GENOMIC DNA]</scope>
    <source>
        <strain evidence="7 8">NIES-30</strain>
    </source>
</reference>
<proteinExistence type="predicted"/>
<name>A0A1U7JB73_9CYAN</name>
<comment type="subcellular location">
    <subcellularLocation>
        <location evidence="1">Endomembrane system</location>
        <topology evidence="1">Multi-pass membrane protein</topology>
    </subcellularLocation>
</comment>
<dbReference type="Proteomes" id="UP000185557">
    <property type="component" value="Unassembled WGS sequence"/>
</dbReference>
<evidence type="ECO:0000313" key="7">
    <source>
        <dbReference type="EMBL" id="OKH50962.1"/>
    </source>
</evidence>
<keyword evidence="8" id="KW-1185">Reference proteome</keyword>
<keyword evidence="4 5" id="KW-0472">Membrane</keyword>
<keyword evidence="3 5" id="KW-1133">Transmembrane helix</keyword>
<feature type="domain" description="DUF202" evidence="6">
    <location>
        <begin position="20"/>
        <end position="93"/>
    </location>
</feature>
<feature type="transmembrane region" description="Helical" evidence="5">
    <location>
        <begin position="109"/>
        <end position="132"/>
    </location>
</feature>
<evidence type="ECO:0000256" key="2">
    <source>
        <dbReference type="ARBA" id="ARBA00022692"/>
    </source>
</evidence>
<sequence>MSDAPLPPLVNTTNELARERNRAAAERTLNAWTRICLGLIGFGVAYEQIAHSLRRQAASVAIIASPNPALVGLGFVSLGLLLLGLALVQHRLTLSTLEQRGDVLLSIKTLNRWAVVAIVLVAIAGLGVSLGLP</sequence>
<dbReference type="EMBL" id="MRCG01000001">
    <property type="protein sequence ID" value="OKH50962.1"/>
    <property type="molecule type" value="Genomic_DNA"/>
</dbReference>
<dbReference type="GO" id="GO:0012505">
    <property type="term" value="C:endomembrane system"/>
    <property type="evidence" value="ECO:0007669"/>
    <property type="project" value="UniProtKB-SubCell"/>
</dbReference>
<accession>A0A1U7JB73</accession>
<dbReference type="OrthoDB" id="582337at2"/>
<evidence type="ECO:0000259" key="6">
    <source>
        <dbReference type="Pfam" id="PF02656"/>
    </source>
</evidence>
<keyword evidence="2 5" id="KW-0812">Transmembrane</keyword>